<dbReference type="Proteomes" id="UP000260649">
    <property type="component" value="Unassembled WGS sequence"/>
</dbReference>
<dbReference type="RefSeq" id="WP_117142422.1">
    <property type="nucleotide sequence ID" value="NZ_CAKXKJ010000005.1"/>
</dbReference>
<feature type="transmembrane region" description="Helical" evidence="6">
    <location>
        <begin position="139"/>
        <end position="160"/>
    </location>
</feature>
<dbReference type="PANTHER" id="PTHR32322">
    <property type="entry name" value="INNER MEMBRANE TRANSPORTER"/>
    <property type="match status" value="1"/>
</dbReference>
<feature type="transmembrane region" description="Helical" evidence="6">
    <location>
        <begin position="166"/>
        <end position="184"/>
    </location>
</feature>
<evidence type="ECO:0000256" key="2">
    <source>
        <dbReference type="ARBA" id="ARBA00007362"/>
    </source>
</evidence>
<feature type="transmembrane region" description="Helical" evidence="6">
    <location>
        <begin position="51"/>
        <end position="69"/>
    </location>
</feature>
<dbReference type="PANTHER" id="PTHR32322:SF2">
    <property type="entry name" value="EAMA DOMAIN-CONTAINING PROTEIN"/>
    <property type="match status" value="1"/>
</dbReference>
<evidence type="ECO:0000256" key="3">
    <source>
        <dbReference type="ARBA" id="ARBA00022692"/>
    </source>
</evidence>
<dbReference type="InterPro" id="IPR037185">
    <property type="entry name" value="EmrE-like"/>
</dbReference>
<comment type="caution">
    <text evidence="8">The sequence shown here is derived from an EMBL/GenBank/DDBJ whole genome shotgun (WGS) entry which is preliminary data.</text>
</comment>
<dbReference type="SUPFAM" id="SSF103481">
    <property type="entry name" value="Multidrug resistance efflux transporter EmrE"/>
    <property type="match status" value="2"/>
</dbReference>
<comment type="subcellular location">
    <subcellularLocation>
        <location evidence="1">Membrane</location>
        <topology evidence="1">Multi-pass membrane protein</topology>
    </subcellularLocation>
</comment>
<keyword evidence="3 6" id="KW-0812">Transmembrane</keyword>
<keyword evidence="9" id="KW-1185">Reference proteome</keyword>
<feature type="transmembrane region" description="Helical" evidence="6">
    <location>
        <begin position="108"/>
        <end position="130"/>
    </location>
</feature>
<evidence type="ECO:0000256" key="4">
    <source>
        <dbReference type="ARBA" id="ARBA00022989"/>
    </source>
</evidence>
<dbReference type="GeneID" id="97995734"/>
<feature type="transmembrane region" description="Helical" evidence="6">
    <location>
        <begin position="16"/>
        <end position="36"/>
    </location>
</feature>
<organism evidence="8 9">
    <name type="scientific">Evtepia gabavorous</name>
    <dbReference type="NCBI Taxonomy" id="2211183"/>
    <lineage>
        <taxon>Bacteria</taxon>
        <taxon>Bacillati</taxon>
        <taxon>Bacillota</taxon>
        <taxon>Clostridia</taxon>
        <taxon>Eubacteriales</taxon>
        <taxon>Evtepia</taxon>
    </lineage>
</organism>
<dbReference type="EMBL" id="QQRQ01000013">
    <property type="protein sequence ID" value="RFT06298.1"/>
    <property type="molecule type" value="Genomic_DNA"/>
</dbReference>
<protein>
    <submittedName>
        <fullName evidence="8">EamA family transporter</fullName>
    </submittedName>
</protein>
<feature type="transmembrane region" description="Helical" evidence="6">
    <location>
        <begin position="225"/>
        <end position="246"/>
    </location>
</feature>
<feature type="transmembrane region" description="Helical" evidence="6">
    <location>
        <begin position="258"/>
        <end position="277"/>
    </location>
</feature>
<sequence>MKQTKQAGAAALPKSGYFAMVCILIAGSLWGCLGLFNRHLSALGIAPETVVMLRNLGACLILGLIFLVYDRSIFRIRLRHLPIFLCSGLISILFFTLCYFRSQQVSSLAVAAILLYTAPTFVVILSALLWKDRITKRKLAALVLAFLGCCFVAGILNGALTLTPEGLLLGIGSGLFYSSYTIFGRFALKHYQPFTVTFYTFLIAGIGSLFMTSPGDLSTTFHSPMGILLSLGLMVVGTVIPYLLYTKGLSDLGDSGKASILASVEPVVASLVGIAAFGEPMTLGVVLGLVCILASVYILR</sequence>
<keyword evidence="5 6" id="KW-0472">Membrane</keyword>
<feature type="transmembrane region" description="Helical" evidence="6">
    <location>
        <begin position="283"/>
        <end position="299"/>
    </location>
</feature>
<feature type="transmembrane region" description="Helical" evidence="6">
    <location>
        <begin position="81"/>
        <end position="102"/>
    </location>
</feature>
<keyword evidence="4 6" id="KW-1133">Transmembrane helix</keyword>
<feature type="transmembrane region" description="Helical" evidence="6">
    <location>
        <begin position="196"/>
        <end position="213"/>
    </location>
</feature>
<dbReference type="GO" id="GO:0016020">
    <property type="term" value="C:membrane"/>
    <property type="evidence" value="ECO:0007669"/>
    <property type="project" value="UniProtKB-SubCell"/>
</dbReference>
<gene>
    <name evidence="8" type="ORF">DV520_08320</name>
</gene>
<reference evidence="8 9" key="1">
    <citation type="submission" date="2018-07" db="EMBL/GenBank/DDBJ databases">
        <title>GABA Modulating Bacteria of the Human Gut Microbiota.</title>
        <authorList>
            <person name="Strandwitz P."/>
            <person name="Kim K.H."/>
            <person name="Terekhova D."/>
            <person name="Liu J.K."/>
            <person name="Sharma A."/>
            <person name="Levering J."/>
            <person name="Mcdonald D."/>
            <person name="Dietrich D."/>
            <person name="Ramadhar T.R."/>
            <person name="Lekbua A."/>
            <person name="Mroue N."/>
            <person name="Liston C."/>
            <person name="Stewart E.J."/>
            <person name="Dubin M.J."/>
            <person name="Zengler K."/>
            <person name="Knight R."/>
            <person name="Gilbert J.A."/>
            <person name="Clardy J."/>
            <person name="Lewis K."/>
        </authorList>
    </citation>
    <scope>NUCLEOTIDE SEQUENCE [LARGE SCALE GENOMIC DNA]</scope>
    <source>
        <strain evidence="8 9">KLE1738</strain>
    </source>
</reference>
<evidence type="ECO:0000256" key="1">
    <source>
        <dbReference type="ARBA" id="ARBA00004141"/>
    </source>
</evidence>
<dbReference type="InterPro" id="IPR050638">
    <property type="entry name" value="AA-Vitamin_Transporters"/>
</dbReference>
<evidence type="ECO:0000259" key="7">
    <source>
        <dbReference type="Pfam" id="PF00892"/>
    </source>
</evidence>
<evidence type="ECO:0000256" key="6">
    <source>
        <dbReference type="SAM" id="Phobius"/>
    </source>
</evidence>
<feature type="domain" description="EamA" evidence="7">
    <location>
        <begin position="166"/>
        <end position="299"/>
    </location>
</feature>
<evidence type="ECO:0000313" key="9">
    <source>
        <dbReference type="Proteomes" id="UP000260649"/>
    </source>
</evidence>
<feature type="domain" description="EamA" evidence="7">
    <location>
        <begin position="19"/>
        <end position="152"/>
    </location>
</feature>
<dbReference type="Pfam" id="PF00892">
    <property type="entry name" value="EamA"/>
    <property type="match status" value="2"/>
</dbReference>
<dbReference type="AlphaFoldDB" id="A0A3E2B2M8"/>
<comment type="similarity">
    <text evidence="2">Belongs to the EamA transporter family.</text>
</comment>
<evidence type="ECO:0000256" key="5">
    <source>
        <dbReference type="ARBA" id="ARBA00023136"/>
    </source>
</evidence>
<dbReference type="OrthoDB" id="6707571at2"/>
<evidence type="ECO:0000313" key="8">
    <source>
        <dbReference type="EMBL" id="RFT06298.1"/>
    </source>
</evidence>
<proteinExistence type="inferred from homology"/>
<name>A0A3E2B2M8_9FIRM</name>
<accession>A0A3E2B2M8</accession>
<dbReference type="InterPro" id="IPR000620">
    <property type="entry name" value="EamA_dom"/>
</dbReference>